<reference evidence="1" key="2">
    <citation type="submission" date="2014-07" db="EMBL/GenBank/DDBJ databases">
        <authorList>
            <person name="Hull J."/>
        </authorList>
    </citation>
    <scope>NUCLEOTIDE SEQUENCE</scope>
</reference>
<organism evidence="1">
    <name type="scientific">Lygus hesperus</name>
    <name type="common">Western plant bug</name>
    <dbReference type="NCBI Taxonomy" id="30085"/>
    <lineage>
        <taxon>Eukaryota</taxon>
        <taxon>Metazoa</taxon>
        <taxon>Ecdysozoa</taxon>
        <taxon>Arthropoda</taxon>
        <taxon>Hexapoda</taxon>
        <taxon>Insecta</taxon>
        <taxon>Pterygota</taxon>
        <taxon>Neoptera</taxon>
        <taxon>Paraneoptera</taxon>
        <taxon>Hemiptera</taxon>
        <taxon>Heteroptera</taxon>
        <taxon>Panheteroptera</taxon>
        <taxon>Cimicomorpha</taxon>
        <taxon>Miridae</taxon>
        <taxon>Mirini</taxon>
        <taxon>Lygus</taxon>
    </lineage>
</organism>
<name>A0A0A9WDC2_LYGHE</name>
<accession>A0A0A9WDC2</accession>
<sequence length="113" mass="12976">MLEKVMVDELENQLRMGVNTQHGFRKGSSTTGAILGLQRAVHEAPDKYVLGIFVDTCEAFDNVLWSVVMGELWTRGCNPFVYSLLLRYFEEREVFYMEGSRMEQSTEDLLSLT</sequence>
<evidence type="ECO:0000313" key="1">
    <source>
        <dbReference type="EMBL" id="JAG02865.1"/>
    </source>
</evidence>
<gene>
    <name evidence="1" type="ORF">CM83_16200</name>
</gene>
<dbReference type="AlphaFoldDB" id="A0A0A9WDC2"/>
<protein>
    <submittedName>
        <fullName evidence="1">Uncharacterized protein</fullName>
    </submittedName>
</protein>
<proteinExistence type="predicted"/>
<dbReference type="EMBL" id="GBHO01040739">
    <property type="protein sequence ID" value="JAG02865.1"/>
    <property type="molecule type" value="Transcribed_RNA"/>
</dbReference>
<reference evidence="1" key="1">
    <citation type="journal article" date="2014" name="PLoS ONE">
        <title>Transcriptome-Based Identification of ABC Transporters in the Western Tarnished Plant Bug Lygus hesperus.</title>
        <authorList>
            <person name="Hull J.J."/>
            <person name="Chaney K."/>
            <person name="Geib S.M."/>
            <person name="Fabrick J.A."/>
            <person name="Brent C.S."/>
            <person name="Walsh D."/>
            <person name="Lavine L.C."/>
        </authorList>
    </citation>
    <scope>NUCLEOTIDE SEQUENCE</scope>
</reference>